<reference evidence="1" key="1">
    <citation type="submission" date="2018-06" db="EMBL/GenBank/DDBJ databases">
        <authorList>
            <person name="Zhirakovskaya E."/>
        </authorList>
    </citation>
    <scope>NUCLEOTIDE SEQUENCE</scope>
</reference>
<sequence length="256" mass="29591">MSRDAYLHELDEFSDLIRIIASEKDIVPQLVEKDYWIMHCLYGLSTQGFEFELKGGTSLSKGYGIINRFSEDIDLHISPGTAPFDVDTNPRHKKTQHVESRKKFYDWLAEEISIVGVTHIERDTEFDDDLYRSGGIRLFYDSRFEEKTDLKEGILLEVGFDDTTPNKAVTITSWALDKAQLAGAKYLDNRAVDVKCYHPGYTFVEKLQTVSTKFRKQQASGEFSRNFMRHYYDISQLLGHPDVQGFIGTDDYQERK</sequence>
<proteinExistence type="predicted"/>
<dbReference type="EMBL" id="UOFN01000091">
    <property type="protein sequence ID" value="VAW78181.1"/>
    <property type="molecule type" value="Genomic_DNA"/>
</dbReference>
<dbReference type="AlphaFoldDB" id="A0A3B0YFI8"/>
<protein>
    <recommendedName>
        <fullName evidence="2">Nucleotidyl transferase AbiEii toxin, Type IV TA system</fullName>
    </recommendedName>
</protein>
<organism evidence="1">
    <name type="scientific">hydrothermal vent metagenome</name>
    <dbReference type="NCBI Taxonomy" id="652676"/>
    <lineage>
        <taxon>unclassified sequences</taxon>
        <taxon>metagenomes</taxon>
        <taxon>ecological metagenomes</taxon>
    </lineage>
</organism>
<dbReference type="Pfam" id="PF08843">
    <property type="entry name" value="AbiEii"/>
    <property type="match status" value="1"/>
</dbReference>
<evidence type="ECO:0008006" key="2">
    <source>
        <dbReference type="Google" id="ProtNLM"/>
    </source>
</evidence>
<name>A0A3B0YFI8_9ZZZZ</name>
<gene>
    <name evidence="1" type="ORF">MNBD_GAMMA15-2115</name>
</gene>
<dbReference type="InterPro" id="IPR014942">
    <property type="entry name" value="AbiEii"/>
</dbReference>
<dbReference type="Gene3D" id="3.10.450.620">
    <property type="entry name" value="JHP933, nucleotidyltransferase-like core domain"/>
    <property type="match status" value="1"/>
</dbReference>
<evidence type="ECO:0000313" key="1">
    <source>
        <dbReference type="EMBL" id="VAW78181.1"/>
    </source>
</evidence>
<accession>A0A3B0YFI8</accession>